<proteinExistence type="predicted"/>
<evidence type="ECO:0000313" key="1">
    <source>
        <dbReference type="EMBL" id="OBA21207.1"/>
    </source>
</evidence>
<organism evidence="1 2">
    <name type="scientific">Metschnikowia bicuspidata var. bicuspidata NRRL YB-4993</name>
    <dbReference type="NCBI Taxonomy" id="869754"/>
    <lineage>
        <taxon>Eukaryota</taxon>
        <taxon>Fungi</taxon>
        <taxon>Dikarya</taxon>
        <taxon>Ascomycota</taxon>
        <taxon>Saccharomycotina</taxon>
        <taxon>Pichiomycetes</taxon>
        <taxon>Metschnikowiaceae</taxon>
        <taxon>Metschnikowia</taxon>
    </lineage>
</organism>
<gene>
    <name evidence="1" type="ORF">METBIDRAFT_11767</name>
</gene>
<dbReference type="OrthoDB" id="198787at2759"/>
<protein>
    <recommendedName>
        <fullName evidence="3">Mitochondrial outer membrane transport complex Sam37/metaxin N-terminal domain-containing protein</fullName>
    </recommendedName>
</protein>
<reference evidence="1 2" key="1">
    <citation type="submission" date="2016-05" db="EMBL/GenBank/DDBJ databases">
        <title>Comparative genomics of biotechnologically important yeasts.</title>
        <authorList>
            <consortium name="DOE Joint Genome Institute"/>
            <person name="Riley R."/>
            <person name="Haridas S."/>
            <person name="Wolfe K.H."/>
            <person name="Lopes M.R."/>
            <person name="Hittinger C.T."/>
            <person name="Goker M."/>
            <person name="Salamov A."/>
            <person name="Wisecaver J."/>
            <person name="Long T.M."/>
            <person name="Aerts A.L."/>
            <person name="Barry K."/>
            <person name="Choi C."/>
            <person name="Clum A."/>
            <person name="Coughlan A.Y."/>
            <person name="Deshpande S."/>
            <person name="Douglass A.P."/>
            <person name="Hanson S.J."/>
            <person name="Klenk H.-P."/>
            <person name="LaButti K."/>
            <person name="Lapidus A."/>
            <person name="Lindquist E."/>
            <person name="Lipzen A."/>
            <person name="Meier-kolthoff J.P."/>
            <person name="Ohm R.A."/>
            <person name="Otillar R.P."/>
            <person name="Pangilinan J."/>
            <person name="Peng Y."/>
            <person name="Rokas A."/>
            <person name="Rosa C.A."/>
            <person name="Scheuner C."/>
            <person name="Sibirny A.A."/>
            <person name="Slot J.C."/>
            <person name="Stielow J.B."/>
            <person name="Sun H."/>
            <person name="Kurtzman C.P."/>
            <person name="Blackwell M."/>
            <person name="Grigoriev I.V."/>
            <person name="Jeffries T.W."/>
        </authorList>
    </citation>
    <scope>NUCLEOTIDE SEQUENCE [LARGE SCALE GENOMIC DNA]</scope>
    <source>
        <strain evidence="1 2">NRRL YB-4993</strain>
    </source>
</reference>
<dbReference type="RefSeq" id="XP_018711717.1">
    <property type="nucleotide sequence ID" value="XM_018854079.1"/>
</dbReference>
<dbReference type="InterPro" id="IPR021211">
    <property type="entry name" value="SAM35"/>
</dbReference>
<evidence type="ECO:0000313" key="2">
    <source>
        <dbReference type="Proteomes" id="UP000092555"/>
    </source>
</evidence>
<evidence type="ECO:0008006" key="3">
    <source>
        <dbReference type="Google" id="ProtNLM"/>
    </source>
</evidence>
<name>A0A1A0HBF4_9ASCO</name>
<keyword evidence="2" id="KW-1185">Reference proteome</keyword>
<dbReference type="EMBL" id="LXTC01000003">
    <property type="protein sequence ID" value="OBA21207.1"/>
    <property type="molecule type" value="Genomic_DNA"/>
</dbReference>
<dbReference type="GeneID" id="30027055"/>
<accession>A0A1A0HBF4</accession>
<comment type="caution">
    <text evidence="1">The sequence shown here is derived from an EMBL/GenBank/DDBJ whole genome shotgun (WGS) entry which is preliminary data.</text>
</comment>
<dbReference type="Pfam" id="PF10806">
    <property type="entry name" value="SAM35"/>
    <property type="match status" value="1"/>
</dbReference>
<dbReference type="AlphaFoldDB" id="A0A1A0HBF4"/>
<dbReference type="STRING" id="869754.A0A1A0HBF4"/>
<dbReference type="Proteomes" id="UP000092555">
    <property type="component" value="Unassembled WGS sequence"/>
</dbReference>
<sequence length="326" mass="37064">MQIPPLLRLVFNAFPLRSYKNEEEDKSVTKEGRYRFIHQESFEVSGRQLTLAVHNIREISLNADVVKFIPTDPTSLAASLLLCYKYKFLLPSENMADKPGHAIVSLSYLASPNGELPMLIETSGDTKSNSKVVSGAELMITDYFVGEGILDAIFDEFLKSLNDLWILILLTKVSRGYPSSFRNLFHMDPEFQGENELSKQIIDKLLSDIRSSDAFSVRYPNVSSNFAMTVNTVQEWMLGSPKTHTALEKVCASKLVEFENLIPQFLCYLSSGDQSETRSKKMIQFRFVSFVICVEYLIASGVNLPFSRKDDFDDAFEYSKRILMQF</sequence>